<dbReference type="InterPro" id="IPR036188">
    <property type="entry name" value="FAD/NAD-bd_sf"/>
</dbReference>
<sequence length="595" mass="68098">MLDDLGIPYHIHEARDRVGGRLFTYKFPGDSGSDPNYNYYDVGAMRFPKIAPMARLFHLFDYKPLNPEEDPLNKRLTPYIFGKKTEEDYTFRYYNGLRYRRKDVPATGDPFNAQAVILDTQDKDPYITAGYKNIMDDVIGPFVELLMKDDPLQEPLQKDEPKNGQKQDNVPKNGQKGFNHLMKFDGYSTRSYMTTRYKPSPELREKYNLPNAHLPTDVVNWMETFDKSTGWYDRALSETVLEAIAFGWPDPSSVKWYCLKGGAQYLAEAMAKYISKRQTGAFTFNSRVTKIALSEDQELLEVVASNKTYKYPYVVSSIPLPVLRTIDLTRAKFTPMQSSALRELNYGPSIKIGMQFQTAWWTTGIDRDGNRLSIVGGQSYTDRPLRTVVYPSFPSVQDVEKGNTTTLIASYCWTDDASRMGALIDKDKEFLVDLVLRELSEVHNVDLDFLTGQLMATHAWSWSHDPYTMGAFAFFGPGKFKSPYVSLNAPAAAERLYLASEAISIRHAWVEGALDSAWVSVAQLLFRMARKHEIPEDLLTKFQKNWPRNPEWLSDSSSSGLERHTKQKGEEDLFKDESLLRQHFVLAHNLAKKHE</sequence>
<evidence type="ECO:0000313" key="3">
    <source>
        <dbReference type="EMBL" id="KIM24008.1"/>
    </source>
</evidence>
<evidence type="ECO:0000259" key="2">
    <source>
        <dbReference type="Pfam" id="PF01593"/>
    </source>
</evidence>
<proteinExistence type="predicted"/>
<organism evidence="3 4">
    <name type="scientific">Serendipita vermifera MAFF 305830</name>
    <dbReference type="NCBI Taxonomy" id="933852"/>
    <lineage>
        <taxon>Eukaryota</taxon>
        <taxon>Fungi</taxon>
        <taxon>Dikarya</taxon>
        <taxon>Basidiomycota</taxon>
        <taxon>Agaricomycotina</taxon>
        <taxon>Agaricomycetes</taxon>
        <taxon>Sebacinales</taxon>
        <taxon>Serendipitaceae</taxon>
        <taxon>Serendipita</taxon>
    </lineage>
</organism>
<dbReference type="InterPro" id="IPR050281">
    <property type="entry name" value="Flavin_monoamine_oxidase"/>
</dbReference>
<dbReference type="HOGENOM" id="CLU_004498_8_1_1"/>
<feature type="compositionally biased region" description="Basic and acidic residues" evidence="1">
    <location>
        <begin position="561"/>
        <end position="570"/>
    </location>
</feature>
<feature type="region of interest" description="Disordered" evidence="1">
    <location>
        <begin position="154"/>
        <end position="176"/>
    </location>
</feature>
<gene>
    <name evidence="3" type="ORF">M408DRAFT_17753</name>
</gene>
<dbReference type="PANTHER" id="PTHR10742:SF342">
    <property type="entry name" value="AMINE OXIDASE"/>
    <property type="match status" value="1"/>
</dbReference>
<dbReference type="GO" id="GO:0009063">
    <property type="term" value="P:amino acid catabolic process"/>
    <property type="evidence" value="ECO:0007669"/>
    <property type="project" value="TreeGrafter"/>
</dbReference>
<dbReference type="Gene3D" id="1.10.10.1620">
    <property type="match status" value="1"/>
</dbReference>
<accession>A0A0C2WC15</accession>
<evidence type="ECO:0000313" key="4">
    <source>
        <dbReference type="Proteomes" id="UP000054097"/>
    </source>
</evidence>
<dbReference type="AlphaFoldDB" id="A0A0C2WC15"/>
<dbReference type="SUPFAM" id="SSF51905">
    <property type="entry name" value="FAD/NAD(P)-binding domain"/>
    <property type="match status" value="1"/>
</dbReference>
<feature type="region of interest" description="Disordered" evidence="1">
    <location>
        <begin position="550"/>
        <end position="570"/>
    </location>
</feature>
<reference evidence="4" key="2">
    <citation type="submission" date="2015-01" db="EMBL/GenBank/DDBJ databases">
        <title>Evolutionary Origins and Diversification of the Mycorrhizal Mutualists.</title>
        <authorList>
            <consortium name="DOE Joint Genome Institute"/>
            <consortium name="Mycorrhizal Genomics Consortium"/>
            <person name="Kohler A."/>
            <person name="Kuo A."/>
            <person name="Nagy L.G."/>
            <person name="Floudas D."/>
            <person name="Copeland A."/>
            <person name="Barry K.W."/>
            <person name="Cichocki N."/>
            <person name="Veneault-Fourrey C."/>
            <person name="LaButti K."/>
            <person name="Lindquist E.A."/>
            <person name="Lipzen A."/>
            <person name="Lundell T."/>
            <person name="Morin E."/>
            <person name="Murat C."/>
            <person name="Riley R."/>
            <person name="Ohm R."/>
            <person name="Sun H."/>
            <person name="Tunlid A."/>
            <person name="Henrissat B."/>
            <person name="Grigoriev I.V."/>
            <person name="Hibbett D.S."/>
            <person name="Martin F."/>
        </authorList>
    </citation>
    <scope>NUCLEOTIDE SEQUENCE [LARGE SCALE GENOMIC DNA]</scope>
    <source>
        <strain evidence="4">MAFF 305830</strain>
    </source>
</reference>
<reference evidence="3 4" key="1">
    <citation type="submission" date="2014-04" db="EMBL/GenBank/DDBJ databases">
        <authorList>
            <consortium name="DOE Joint Genome Institute"/>
            <person name="Kuo A."/>
            <person name="Zuccaro A."/>
            <person name="Kohler A."/>
            <person name="Nagy L.G."/>
            <person name="Floudas D."/>
            <person name="Copeland A."/>
            <person name="Barry K.W."/>
            <person name="Cichocki N."/>
            <person name="Veneault-Fourrey C."/>
            <person name="LaButti K."/>
            <person name="Lindquist E.A."/>
            <person name="Lipzen A."/>
            <person name="Lundell T."/>
            <person name="Morin E."/>
            <person name="Murat C."/>
            <person name="Sun H."/>
            <person name="Tunlid A."/>
            <person name="Henrissat B."/>
            <person name="Grigoriev I.V."/>
            <person name="Hibbett D.S."/>
            <person name="Martin F."/>
            <person name="Nordberg H.P."/>
            <person name="Cantor M.N."/>
            <person name="Hua S.X."/>
        </authorList>
    </citation>
    <scope>NUCLEOTIDE SEQUENCE [LARGE SCALE GENOMIC DNA]</scope>
    <source>
        <strain evidence="3 4">MAFF 305830</strain>
    </source>
</reference>
<keyword evidence="4" id="KW-1185">Reference proteome</keyword>
<dbReference type="PANTHER" id="PTHR10742">
    <property type="entry name" value="FLAVIN MONOAMINE OXIDASE"/>
    <property type="match status" value="1"/>
</dbReference>
<dbReference type="Pfam" id="PF01593">
    <property type="entry name" value="Amino_oxidase"/>
    <property type="match status" value="1"/>
</dbReference>
<feature type="compositionally biased region" description="Basic and acidic residues" evidence="1">
    <location>
        <begin position="154"/>
        <end position="165"/>
    </location>
</feature>
<dbReference type="Gene3D" id="3.90.660.10">
    <property type="match status" value="1"/>
</dbReference>
<feature type="domain" description="Amine oxidase" evidence="2">
    <location>
        <begin position="3"/>
        <end position="523"/>
    </location>
</feature>
<dbReference type="InterPro" id="IPR002937">
    <property type="entry name" value="Amino_oxidase"/>
</dbReference>
<dbReference type="STRING" id="933852.A0A0C2WC15"/>
<dbReference type="Proteomes" id="UP000054097">
    <property type="component" value="Unassembled WGS sequence"/>
</dbReference>
<name>A0A0C2WC15_SERVB</name>
<protein>
    <recommendedName>
        <fullName evidence="2">Amine oxidase domain-containing protein</fullName>
    </recommendedName>
</protein>
<evidence type="ECO:0000256" key="1">
    <source>
        <dbReference type="SAM" id="MobiDB-lite"/>
    </source>
</evidence>
<dbReference type="SUPFAM" id="SSF54373">
    <property type="entry name" value="FAD-linked reductases, C-terminal domain"/>
    <property type="match status" value="1"/>
</dbReference>
<dbReference type="GO" id="GO:0001716">
    <property type="term" value="F:L-amino-acid oxidase activity"/>
    <property type="evidence" value="ECO:0007669"/>
    <property type="project" value="TreeGrafter"/>
</dbReference>
<dbReference type="OrthoDB" id="7777654at2759"/>
<dbReference type="EMBL" id="KN824329">
    <property type="protein sequence ID" value="KIM24008.1"/>
    <property type="molecule type" value="Genomic_DNA"/>
</dbReference>